<dbReference type="AlphaFoldDB" id="A0A238VQJ1"/>
<dbReference type="RefSeq" id="WP_089377169.1">
    <property type="nucleotide sequence ID" value="NZ_FZNX01000001.1"/>
</dbReference>
<gene>
    <name evidence="1" type="ORF">SAMN04488111_0868</name>
</gene>
<dbReference type="InterPro" id="IPR042099">
    <property type="entry name" value="ANL_N_sf"/>
</dbReference>
<sequence length="457" mass="53046">MLNKIYSVSPVFIQNMMLSMYGYYWKNRRFSGCFKNKLEKFRVHDNYSESEWHNYQTLELRKLLIHAFTTVPFYEKLYKKNGFELSDFEKFELEDLKKLPFLEKDELRKYGTSQLLSAKKEKGKFYFSSGSSGTPTSIYLSRKFHQTWSALYEVRVRNWSGVHYKMPRAMIGGRKVLSNSKTKKPFYRYNKAESQAYFSAYHISESTATDYVKGLFDSQSKYLVGYAMSIYLLAKSILKLELKTPKLKAVLTSSEKLTYKMRETIEEAFKCKVFDAYSGVEACGLISENNKGELLFSMDSGIMEVIDSKGKYVNNGEMGEVIATGFLNYDQPLIRYRIGDQVKIAKEQNNAMLKIDEIEGRVEDVIIGRNGQQMVRFHSVFINIPYLVMSQVIQLSLEEIIVKLVVEKSFDTNNEKLIKQRITSQLGGLSIIFEYVLEIERTKNGKFKAVISNLRNE</sequence>
<accession>A0A238VQJ1</accession>
<keyword evidence="1" id="KW-0436">Ligase</keyword>
<name>A0A238VQJ1_9FLAO</name>
<reference evidence="2" key="1">
    <citation type="submission" date="2017-06" db="EMBL/GenBank/DDBJ databases">
        <authorList>
            <person name="Varghese N."/>
            <person name="Submissions S."/>
        </authorList>
    </citation>
    <scope>NUCLEOTIDE SEQUENCE [LARGE SCALE GENOMIC DNA]</scope>
    <source>
        <strain evidence="2">DSM 27993</strain>
    </source>
</reference>
<dbReference type="OrthoDB" id="580775at2"/>
<dbReference type="Gene3D" id="3.40.50.12780">
    <property type="entry name" value="N-terminal domain of ligase-like"/>
    <property type="match status" value="1"/>
</dbReference>
<protein>
    <submittedName>
        <fullName evidence="1">Phenylacetate-CoA ligase</fullName>
    </submittedName>
</protein>
<dbReference type="GO" id="GO:0016874">
    <property type="term" value="F:ligase activity"/>
    <property type="evidence" value="ECO:0007669"/>
    <property type="project" value="UniProtKB-KW"/>
</dbReference>
<evidence type="ECO:0000313" key="1">
    <source>
        <dbReference type="EMBL" id="SNR36451.1"/>
    </source>
</evidence>
<dbReference type="EMBL" id="FZNX01000001">
    <property type="protein sequence ID" value="SNR36451.1"/>
    <property type="molecule type" value="Genomic_DNA"/>
</dbReference>
<dbReference type="PANTHER" id="PTHR36932:SF1">
    <property type="entry name" value="CAPSULAR POLYSACCHARIDE BIOSYNTHESIS PROTEIN"/>
    <property type="match status" value="1"/>
</dbReference>
<organism evidence="1 2">
    <name type="scientific">Lutibacter flavus</name>
    <dbReference type="NCBI Taxonomy" id="691689"/>
    <lineage>
        <taxon>Bacteria</taxon>
        <taxon>Pseudomonadati</taxon>
        <taxon>Bacteroidota</taxon>
        <taxon>Flavobacteriia</taxon>
        <taxon>Flavobacteriales</taxon>
        <taxon>Flavobacteriaceae</taxon>
        <taxon>Lutibacter</taxon>
    </lineage>
</organism>
<dbReference type="SUPFAM" id="SSF56801">
    <property type="entry name" value="Acetyl-CoA synthetase-like"/>
    <property type="match status" value="1"/>
</dbReference>
<dbReference type="PANTHER" id="PTHR36932">
    <property type="entry name" value="CAPSULAR POLYSACCHARIDE BIOSYNTHESIS PROTEIN"/>
    <property type="match status" value="1"/>
</dbReference>
<keyword evidence="2" id="KW-1185">Reference proteome</keyword>
<proteinExistence type="predicted"/>
<dbReference type="Proteomes" id="UP000198412">
    <property type="component" value="Unassembled WGS sequence"/>
</dbReference>
<evidence type="ECO:0000313" key="2">
    <source>
        <dbReference type="Proteomes" id="UP000198412"/>
    </source>
</evidence>
<dbReference type="InterPro" id="IPR053158">
    <property type="entry name" value="CapK_Type1_Caps_Biosynth"/>
</dbReference>